<dbReference type="FunFam" id="2.160.10.10:FF:000014">
    <property type="entry name" value="dynactin subunit 5"/>
    <property type="match status" value="1"/>
</dbReference>
<evidence type="ECO:0000256" key="1">
    <source>
        <dbReference type="ARBA" id="ARBA00004245"/>
    </source>
</evidence>
<evidence type="ECO:0000256" key="3">
    <source>
        <dbReference type="ARBA" id="ARBA00023212"/>
    </source>
</evidence>
<comment type="caution">
    <text evidence="6">The sequence shown here is derived from an EMBL/GenBank/DDBJ whole genome shotgun (WGS) entry which is preliminary data.</text>
</comment>
<sequence>MDLADVYYSKPDFIETASGNKVCRNSVLCGSQNIVLNGRTLIMENCMIRGDLANIKIGSYCVIGKNTIIRPPFRKFSKGVSFFPLNIGDYVIIGEDSIVNAGQVGSFVHIGKNCVIGRRCMLKDSCAILDNTVLPPETTVPAFSVFAGNPGRMVAELPECTAELMYDTAINYYRHFVPAPEP</sequence>
<organism evidence="6 7">
    <name type="scientific">Cichlidogyrus casuarinus</name>
    <dbReference type="NCBI Taxonomy" id="1844966"/>
    <lineage>
        <taxon>Eukaryota</taxon>
        <taxon>Metazoa</taxon>
        <taxon>Spiralia</taxon>
        <taxon>Lophotrochozoa</taxon>
        <taxon>Platyhelminthes</taxon>
        <taxon>Monogenea</taxon>
        <taxon>Monopisthocotylea</taxon>
        <taxon>Dactylogyridea</taxon>
        <taxon>Ancyrocephalidae</taxon>
        <taxon>Cichlidogyrus</taxon>
    </lineage>
</organism>
<dbReference type="GO" id="GO:0005856">
    <property type="term" value="C:cytoskeleton"/>
    <property type="evidence" value="ECO:0007669"/>
    <property type="project" value="UniProtKB-SubCell"/>
</dbReference>
<dbReference type="AlphaFoldDB" id="A0ABD2QFC6"/>
<evidence type="ECO:0000313" key="6">
    <source>
        <dbReference type="EMBL" id="KAL3318242.1"/>
    </source>
</evidence>
<evidence type="ECO:0000256" key="4">
    <source>
        <dbReference type="ARBA" id="ARBA00034706"/>
    </source>
</evidence>
<comment type="similarity">
    <text evidence="4">Belongs to the dynactin subunits 5/6 family. Dynactin subunit 5 subfamily.</text>
</comment>
<dbReference type="EMBL" id="JBJKFK010000268">
    <property type="protein sequence ID" value="KAL3318242.1"/>
    <property type="molecule type" value="Genomic_DNA"/>
</dbReference>
<dbReference type="PANTHER" id="PTHR46126:SF1">
    <property type="entry name" value="DYNACTIN SUBUNIT 5"/>
    <property type="match status" value="1"/>
</dbReference>
<dbReference type="InterPro" id="IPR011004">
    <property type="entry name" value="Trimer_LpxA-like_sf"/>
</dbReference>
<dbReference type="Pfam" id="PF21711">
    <property type="entry name" value="DCTN5"/>
    <property type="match status" value="1"/>
</dbReference>
<dbReference type="SUPFAM" id="SSF51161">
    <property type="entry name" value="Trimeric LpxA-like enzymes"/>
    <property type="match status" value="1"/>
</dbReference>
<dbReference type="CDD" id="cd03359">
    <property type="entry name" value="LbH_Dynactin_5"/>
    <property type="match status" value="1"/>
</dbReference>
<dbReference type="Gene3D" id="2.160.10.10">
    <property type="entry name" value="Hexapeptide repeat proteins"/>
    <property type="match status" value="1"/>
</dbReference>
<comment type="subcellular location">
    <subcellularLocation>
        <location evidence="1">Cytoplasm</location>
        <location evidence="1">Cytoskeleton</location>
    </subcellularLocation>
</comment>
<dbReference type="PANTHER" id="PTHR46126">
    <property type="entry name" value="DYNACTIN SUBUNIT 5"/>
    <property type="match status" value="1"/>
</dbReference>
<reference evidence="6 7" key="1">
    <citation type="submission" date="2024-11" db="EMBL/GenBank/DDBJ databases">
        <title>Adaptive evolution of stress response genes in parasites aligns with host niche diversity.</title>
        <authorList>
            <person name="Hahn C."/>
            <person name="Resl P."/>
        </authorList>
    </citation>
    <scope>NUCLEOTIDE SEQUENCE [LARGE SCALE GENOMIC DNA]</scope>
    <source>
        <strain evidence="6">EGGRZ-B1_66</strain>
        <tissue evidence="6">Body</tissue>
    </source>
</reference>
<dbReference type="InterPro" id="IPR047125">
    <property type="entry name" value="DCTN5"/>
</dbReference>
<evidence type="ECO:0000256" key="2">
    <source>
        <dbReference type="ARBA" id="ARBA00022490"/>
    </source>
</evidence>
<evidence type="ECO:0000313" key="7">
    <source>
        <dbReference type="Proteomes" id="UP001626550"/>
    </source>
</evidence>
<keyword evidence="3" id="KW-0206">Cytoskeleton</keyword>
<protein>
    <recommendedName>
        <fullName evidence="5">Dynactin subunit 5</fullName>
    </recommendedName>
</protein>
<keyword evidence="2" id="KW-0963">Cytoplasm</keyword>
<accession>A0ABD2QFC6</accession>
<evidence type="ECO:0000256" key="5">
    <source>
        <dbReference type="ARBA" id="ARBA00034865"/>
    </source>
</evidence>
<proteinExistence type="inferred from homology"/>
<keyword evidence="7" id="KW-1185">Reference proteome</keyword>
<gene>
    <name evidence="6" type="primary">DCTN5</name>
    <name evidence="6" type="ORF">Ciccas_003092</name>
</gene>
<name>A0ABD2QFC6_9PLAT</name>
<dbReference type="Proteomes" id="UP001626550">
    <property type="component" value="Unassembled WGS sequence"/>
</dbReference>